<accession>A0ACB8B328</accession>
<evidence type="ECO:0000313" key="2">
    <source>
        <dbReference type="Proteomes" id="UP000790709"/>
    </source>
</evidence>
<organism evidence="1 2">
    <name type="scientific">Leucogyrophana mollusca</name>
    <dbReference type="NCBI Taxonomy" id="85980"/>
    <lineage>
        <taxon>Eukaryota</taxon>
        <taxon>Fungi</taxon>
        <taxon>Dikarya</taxon>
        <taxon>Basidiomycota</taxon>
        <taxon>Agaricomycotina</taxon>
        <taxon>Agaricomycetes</taxon>
        <taxon>Agaricomycetidae</taxon>
        <taxon>Boletales</taxon>
        <taxon>Boletales incertae sedis</taxon>
        <taxon>Leucogyrophana</taxon>
    </lineage>
</organism>
<dbReference type="Proteomes" id="UP000790709">
    <property type="component" value="Unassembled WGS sequence"/>
</dbReference>
<sequence length="302" mass="32612">MTSNQALLAALRGKRAGRRGMGPDSASETPSLRTPTPDSVHVRNVGAFVALLDIALCQRRMRIAGHVGVDVIASGRLWTLTVLETPKSKTKGAETWHVVLALLEHSSPTYFDVQLVVKVPIVPLRSRAAPNTTNAPSGPAGAPPRPANAVPGPVHTTLVPAQRGPGPGQMNYAVKRVPRHPVGGTIIVPLRLGKYRLAYKAGKGGRRRGTISVYQCVTMRVWFDLEATKLHTDSYSPLPILHPSLTYSSAKCYPPNRTLPRSSPNAEPGFYPHTAPQPRDVHQGGLTVRAQGRRTWQRVGSV</sequence>
<evidence type="ECO:0000313" key="1">
    <source>
        <dbReference type="EMBL" id="KAH7919142.1"/>
    </source>
</evidence>
<comment type="caution">
    <text evidence="1">The sequence shown here is derived from an EMBL/GenBank/DDBJ whole genome shotgun (WGS) entry which is preliminary data.</text>
</comment>
<gene>
    <name evidence="1" type="ORF">BV22DRAFT_877305</name>
</gene>
<reference evidence="1" key="1">
    <citation type="journal article" date="2021" name="New Phytol.">
        <title>Evolutionary innovations through gain and loss of genes in the ectomycorrhizal Boletales.</title>
        <authorList>
            <person name="Wu G."/>
            <person name="Miyauchi S."/>
            <person name="Morin E."/>
            <person name="Kuo A."/>
            <person name="Drula E."/>
            <person name="Varga T."/>
            <person name="Kohler A."/>
            <person name="Feng B."/>
            <person name="Cao Y."/>
            <person name="Lipzen A."/>
            <person name="Daum C."/>
            <person name="Hundley H."/>
            <person name="Pangilinan J."/>
            <person name="Johnson J."/>
            <person name="Barry K."/>
            <person name="LaButti K."/>
            <person name="Ng V."/>
            <person name="Ahrendt S."/>
            <person name="Min B."/>
            <person name="Choi I.G."/>
            <person name="Park H."/>
            <person name="Plett J.M."/>
            <person name="Magnuson J."/>
            <person name="Spatafora J.W."/>
            <person name="Nagy L.G."/>
            <person name="Henrissat B."/>
            <person name="Grigoriev I.V."/>
            <person name="Yang Z.L."/>
            <person name="Xu J."/>
            <person name="Martin F.M."/>
        </authorList>
    </citation>
    <scope>NUCLEOTIDE SEQUENCE</scope>
    <source>
        <strain evidence="1">KUC20120723A-06</strain>
    </source>
</reference>
<protein>
    <submittedName>
        <fullName evidence="1">Uncharacterized protein</fullName>
    </submittedName>
</protein>
<dbReference type="EMBL" id="MU266691">
    <property type="protein sequence ID" value="KAH7919142.1"/>
    <property type="molecule type" value="Genomic_DNA"/>
</dbReference>
<name>A0ACB8B328_9AGAM</name>
<keyword evidence="2" id="KW-1185">Reference proteome</keyword>
<proteinExistence type="predicted"/>